<dbReference type="Bgee" id="ENSSSAG00000008493">
    <property type="expression patterns" value="Expressed in notochord and 3 other cell types or tissues"/>
</dbReference>
<dbReference type="RefSeq" id="XP_014022560.1">
    <property type="nucleotide sequence ID" value="XM_014167085.2"/>
</dbReference>
<evidence type="ECO:0000256" key="5">
    <source>
        <dbReference type="ARBA" id="ARBA00022475"/>
    </source>
</evidence>
<evidence type="ECO:0000313" key="9">
    <source>
        <dbReference type="Proteomes" id="UP001652741"/>
    </source>
</evidence>
<evidence type="ECO:0000256" key="6">
    <source>
        <dbReference type="ARBA" id="ARBA00023034"/>
    </source>
</evidence>
<keyword evidence="9" id="KW-1185">Reference proteome</keyword>
<protein>
    <recommendedName>
        <fullName evidence="11">Caveolin</fullName>
    </recommendedName>
</protein>
<keyword evidence="6" id="KW-0333">Golgi apparatus</keyword>
<dbReference type="Pfam" id="PF01146">
    <property type="entry name" value="Caveolin"/>
    <property type="match status" value="1"/>
</dbReference>
<evidence type="ECO:0000256" key="2">
    <source>
        <dbReference type="ARBA" id="ARBA00004395"/>
    </source>
</evidence>
<dbReference type="GO" id="GO:0005925">
    <property type="term" value="C:focal adhesion"/>
    <property type="evidence" value="ECO:0007669"/>
    <property type="project" value="TreeGrafter"/>
</dbReference>
<proteinExistence type="inferred from homology"/>
<dbReference type="PANTHER" id="PTHR10844:SF29">
    <property type="entry name" value="CAVEOLIN"/>
    <property type="match status" value="1"/>
</dbReference>
<keyword evidence="8" id="KW-1133">Transmembrane helix</keyword>
<sequence length="255" mass="28899">MATGHTPAKTRLDLEDIVEQETPLWVPPLGIPPDRYTAEGLLEEVVEVEAEEPAQEDDSVSLSISIHSYTRPLVKDRDPRGVNKCLKVTFEDMIAEPPSVRSFDKVWLWSHALFEVSRLWCYRLISLLLAVPVSLVAGILFAVLSCLHIWLIMPCMQLFLINMHWVQTVWSSLLNIAITPFFKKCMPSKRWIPSIYHLQYNDEFEHALSLVEDGCAWVDGSHGIKHPISCLQNKTGFDDISCSSKVNTANTLLAR</sequence>
<dbReference type="GO" id="GO:0070836">
    <property type="term" value="P:caveola assembly"/>
    <property type="evidence" value="ECO:0007669"/>
    <property type="project" value="InterPro"/>
</dbReference>
<dbReference type="InterPro" id="IPR001612">
    <property type="entry name" value="Caveolin"/>
</dbReference>
<dbReference type="GO" id="GO:0051480">
    <property type="term" value="P:regulation of cytosolic calcium ion concentration"/>
    <property type="evidence" value="ECO:0007669"/>
    <property type="project" value="TreeGrafter"/>
</dbReference>
<evidence type="ECO:0000313" key="10">
    <source>
        <dbReference type="RefSeq" id="XP_014022560.1"/>
    </source>
</evidence>
<name>A0A1S3P4S2_SALSA</name>
<dbReference type="OrthoDB" id="5917823at2759"/>
<dbReference type="GO" id="GO:0060090">
    <property type="term" value="F:molecular adaptor activity"/>
    <property type="evidence" value="ECO:0007669"/>
    <property type="project" value="TreeGrafter"/>
</dbReference>
<accession>A0A1S3P4S2</accession>
<evidence type="ECO:0000256" key="3">
    <source>
        <dbReference type="ARBA" id="ARBA00004543"/>
    </source>
</evidence>
<dbReference type="GO" id="GO:0030154">
    <property type="term" value="P:cell differentiation"/>
    <property type="evidence" value="ECO:0007669"/>
    <property type="project" value="TreeGrafter"/>
</dbReference>
<feature type="transmembrane region" description="Helical" evidence="8">
    <location>
        <begin position="165"/>
        <end position="182"/>
    </location>
</feature>
<dbReference type="AlphaFoldDB" id="A0A1S3P4S2"/>
<keyword evidence="8" id="KW-0812">Transmembrane</keyword>
<dbReference type="PaxDb" id="8030-ENSSSAP00000017842"/>
<comment type="similarity">
    <text evidence="4">Belongs to the caveolin family.</text>
</comment>
<evidence type="ECO:0000256" key="8">
    <source>
        <dbReference type="SAM" id="Phobius"/>
    </source>
</evidence>
<dbReference type="STRING" id="8030.ENSSSAP00000017842"/>
<dbReference type="Proteomes" id="UP001652741">
    <property type="component" value="Chromosome ssa22"/>
</dbReference>
<evidence type="ECO:0000256" key="4">
    <source>
        <dbReference type="ARBA" id="ARBA00010988"/>
    </source>
</evidence>
<evidence type="ECO:0000256" key="7">
    <source>
        <dbReference type="ARBA" id="ARBA00023136"/>
    </source>
</evidence>
<reference evidence="10" key="1">
    <citation type="submission" date="2025-08" db="UniProtKB">
        <authorList>
            <consortium name="RefSeq"/>
        </authorList>
    </citation>
    <scope>IDENTIFICATION</scope>
</reference>
<keyword evidence="5" id="KW-1003">Cell membrane</keyword>
<dbReference type="KEGG" id="sasa:106583184"/>
<evidence type="ECO:0000256" key="1">
    <source>
        <dbReference type="ARBA" id="ARBA00004202"/>
    </source>
</evidence>
<dbReference type="GeneID" id="106583184"/>
<dbReference type="GO" id="GO:0005901">
    <property type="term" value="C:caveola"/>
    <property type="evidence" value="ECO:0007669"/>
    <property type="project" value="UniProtKB-SubCell"/>
</dbReference>
<dbReference type="GO" id="GO:0000139">
    <property type="term" value="C:Golgi membrane"/>
    <property type="evidence" value="ECO:0007669"/>
    <property type="project" value="UniProtKB-SubCell"/>
</dbReference>
<comment type="subcellular location">
    <subcellularLocation>
        <location evidence="1">Cell membrane</location>
        <topology evidence="1">Peripheral membrane protein</topology>
    </subcellularLocation>
    <subcellularLocation>
        <location evidence="2">Golgi apparatus membrane</location>
        <topology evidence="2">Peripheral membrane protein</topology>
    </subcellularLocation>
    <subcellularLocation>
        <location evidence="3">Membrane</location>
        <location evidence="3">Caveola</location>
        <topology evidence="3">Peripheral membrane protein</topology>
    </subcellularLocation>
</comment>
<gene>
    <name evidence="10" type="primary">LOC106583184</name>
</gene>
<feature type="transmembrane region" description="Helical" evidence="8">
    <location>
        <begin position="127"/>
        <end position="153"/>
    </location>
</feature>
<dbReference type="GO" id="GO:0042383">
    <property type="term" value="C:sarcolemma"/>
    <property type="evidence" value="ECO:0007669"/>
    <property type="project" value="TreeGrafter"/>
</dbReference>
<dbReference type="PANTHER" id="PTHR10844">
    <property type="entry name" value="CAVEOLIN"/>
    <property type="match status" value="1"/>
</dbReference>
<evidence type="ECO:0008006" key="11">
    <source>
        <dbReference type="Google" id="ProtNLM"/>
    </source>
</evidence>
<keyword evidence="7 8" id="KW-0472">Membrane</keyword>
<organism evidence="9 10">
    <name type="scientific">Salmo salar</name>
    <name type="common">Atlantic salmon</name>
    <dbReference type="NCBI Taxonomy" id="8030"/>
    <lineage>
        <taxon>Eukaryota</taxon>
        <taxon>Metazoa</taxon>
        <taxon>Chordata</taxon>
        <taxon>Craniata</taxon>
        <taxon>Vertebrata</taxon>
        <taxon>Euteleostomi</taxon>
        <taxon>Actinopterygii</taxon>
        <taxon>Neopterygii</taxon>
        <taxon>Teleostei</taxon>
        <taxon>Protacanthopterygii</taxon>
        <taxon>Salmoniformes</taxon>
        <taxon>Salmonidae</taxon>
        <taxon>Salmoninae</taxon>
        <taxon>Salmo</taxon>
    </lineage>
</organism>